<protein>
    <submittedName>
        <fullName evidence="1">Uncharacterized protein</fullName>
    </submittedName>
</protein>
<comment type="caution">
    <text evidence="1">The sequence shown here is derived from an EMBL/GenBank/DDBJ whole genome shotgun (WGS) entry which is preliminary data.</text>
</comment>
<proteinExistence type="predicted"/>
<organism evidence="1 2">
    <name type="scientific">Pistacia atlantica</name>
    <dbReference type="NCBI Taxonomy" id="434234"/>
    <lineage>
        <taxon>Eukaryota</taxon>
        <taxon>Viridiplantae</taxon>
        <taxon>Streptophyta</taxon>
        <taxon>Embryophyta</taxon>
        <taxon>Tracheophyta</taxon>
        <taxon>Spermatophyta</taxon>
        <taxon>Magnoliopsida</taxon>
        <taxon>eudicotyledons</taxon>
        <taxon>Gunneridae</taxon>
        <taxon>Pentapetalae</taxon>
        <taxon>rosids</taxon>
        <taxon>malvids</taxon>
        <taxon>Sapindales</taxon>
        <taxon>Anacardiaceae</taxon>
        <taxon>Pistacia</taxon>
    </lineage>
</organism>
<evidence type="ECO:0000313" key="2">
    <source>
        <dbReference type="Proteomes" id="UP001164250"/>
    </source>
</evidence>
<reference evidence="2" key="1">
    <citation type="journal article" date="2023" name="G3 (Bethesda)">
        <title>Genome assembly and association tests identify interacting loci associated with vigor, precocity, and sex in interspecific pistachio rootstocks.</title>
        <authorList>
            <person name="Palmer W."/>
            <person name="Jacygrad E."/>
            <person name="Sagayaradj S."/>
            <person name="Cavanaugh K."/>
            <person name="Han R."/>
            <person name="Bertier L."/>
            <person name="Beede B."/>
            <person name="Kafkas S."/>
            <person name="Golino D."/>
            <person name="Preece J."/>
            <person name="Michelmore R."/>
        </authorList>
    </citation>
    <scope>NUCLEOTIDE SEQUENCE [LARGE SCALE GENOMIC DNA]</scope>
</reference>
<sequence>MCFNFLHEMPVPCPFLLGYGYYDTLSACDLTVCIGRPLCLLKVLLHGMFILVCCYVKLCYPV</sequence>
<evidence type="ECO:0000313" key="1">
    <source>
        <dbReference type="EMBL" id="KAJ0093814.1"/>
    </source>
</evidence>
<gene>
    <name evidence="1" type="ORF">Patl1_25845</name>
</gene>
<dbReference type="Proteomes" id="UP001164250">
    <property type="component" value="Chromosome 7"/>
</dbReference>
<dbReference type="EMBL" id="CM047903">
    <property type="protein sequence ID" value="KAJ0093814.1"/>
    <property type="molecule type" value="Genomic_DNA"/>
</dbReference>
<name>A0ACC1B4J2_9ROSI</name>
<keyword evidence="2" id="KW-1185">Reference proteome</keyword>
<accession>A0ACC1B4J2</accession>